<evidence type="ECO:0000256" key="3">
    <source>
        <dbReference type="ARBA" id="ARBA00006040"/>
    </source>
</evidence>
<dbReference type="Gene3D" id="1.20.1050.40">
    <property type="entry name" value="Endopeptidase. Chain P, domain 1"/>
    <property type="match status" value="1"/>
</dbReference>
<keyword evidence="4" id="KW-0963">Cytoplasm</keyword>
<name>A0A1S3XVJ0_TOBAC</name>
<gene>
    <name evidence="11" type="primary">LOC107769206</name>
</gene>
<evidence type="ECO:0000256" key="9">
    <source>
        <dbReference type="ARBA" id="ARBA00023049"/>
    </source>
</evidence>
<protein>
    <submittedName>
        <fullName evidence="11">Probable thimet oligopeptidase isoform X1</fullName>
    </submittedName>
</protein>
<dbReference type="PANTHER" id="PTHR11804:SF82">
    <property type="entry name" value="THIMET OLIGOPEPTIDASE-RELATED"/>
    <property type="match status" value="1"/>
</dbReference>
<evidence type="ECO:0000313" key="11">
    <source>
        <dbReference type="RefSeq" id="XP_016443894.1"/>
    </source>
</evidence>
<dbReference type="SUPFAM" id="SSF55486">
    <property type="entry name" value="Metalloproteases ('zincins'), catalytic domain"/>
    <property type="match status" value="1"/>
</dbReference>
<keyword evidence="10" id="KW-0472">Membrane</keyword>
<evidence type="ECO:0000256" key="4">
    <source>
        <dbReference type="ARBA" id="ARBA00022490"/>
    </source>
</evidence>
<dbReference type="KEGG" id="nta:107769206"/>
<keyword evidence="8" id="KW-0862">Zinc</keyword>
<dbReference type="Gene3D" id="1.10.1370.10">
    <property type="entry name" value="Neurolysin, domain 3"/>
    <property type="match status" value="1"/>
</dbReference>
<accession>A0A1S3XVJ0</accession>
<evidence type="ECO:0000256" key="7">
    <source>
        <dbReference type="ARBA" id="ARBA00022801"/>
    </source>
</evidence>
<evidence type="ECO:0000256" key="8">
    <source>
        <dbReference type="ARBA" id="ARBA00022833"/>
    </source>
</evidence>
<dbReference type="PANTHER" id="PTHR11804">
    <property type="entry name" value="PROTEASE M3 THIMET OLIGOPEPTIDASE-RELATED"/>
    <property type="match status" value="1"/>
</dbReference>
<dbReference type="RefSeq" id="XP_016443894.1">
    <property type="nucleotide sequence ID" value="XM_016588408.1"/>
</dbReference>
<sequence>MGKQQKRDRSNLIVLTGAAALLAIAVNFAISAINSKHRKKKEIPGSNVRVNLTASEILKLAESIIKKSKQVHDAVASVPLDKVAYVNVILPLADLEAQQFPLIQSCVFPKWLSASEDVRKASAEAERKIDAHISMCRKREDIYRVVKALTVTGDGLSTDAKNFTHFLVREFERNGVNLTLSKKEELQRLTANIDELSMQYIHNLDDDCSFLLFTDMELEGLPPEFLKLQGNRLILGCGNFMLRQKLIMKLLSITISKKKKKRKGKRKKEKIINGIM</sequence>
<keyword evidence="5" id="KW-0645">Protease</keyword>
<organism evidence="11">
    <name type="scientific">Nicotiana tabacum</name>
    <name type="common">Common tobacco</name>
    <dbReference type="NCBI Taxonomy" id="4097"/>
    <lineage>
        <taxon>Eukaryota</taxon>
        <taxon>Viridiplantae</taxon>
        <taxon>Streptophyta</taxon>
        <taxon>Embryophyta</taxon>
        <taxon>Tracheophyta</taxon>
        <taxon>Spermatophyta</taxon>
        <taxon>Magnoliopsida</taxon>
        <taxon>eudicotyledons</taxon>
        <taxon>Gunneridae</taxon>
        <taxon>Pentapetalae</taxon>
        <taxon>asterids</taxon>
        <taxon>lamiids</taxon>
        <taxon>Solanales</taxon>
        <taxon>Solanaceae</taxon>
        <taxon>Nicotianoideae</taxon>
        <taxon>Nicotianeae</taxon>
        <taxon>Nicotiana</taxon>
    </lineage>
</organism>
<dbReference type="InterPro" id="IPR024080">
    <property type="entry name" value="Neurolysin/TOP_N"/>
</dbReference>
<keyword evidence="6" id="KW-0479">Metal-binding</keyword>
<dbReference type="GO" id="GO:0005737">
    <property type="term" value="C:cytoplasm"/>
    <property type="evidence" value="ECO:0007669"/>
    <property type="project" value="UniProtKB-SubCell"/>
</dbReference>
<dbReference type="InterPro" id="IPR045090">
    <property type="entry name" value="Pept_M3A_M3B"/>
</dbReference>
<feature type="transmembrane region" description="Helical" evidence="10">
    <location>
        <begin position="12"/>
        <end position="33"/>
    </location>
</feature>
<dbReference type="AlphaFoldDB" id="A0A1S3XVJ0"/>
<evidence type="ECO:0000256" key="1">
    <source>
        <dbReference type="ARBA" id="ARBA00001947"/>
    </source>
</evidence>
<comment type="similarity">
    <text evidence="3">Belongs to the peptidase M3 family.</text>
</comment>
<dbReference type="GO" id="GO:0006508">
    <property type="term" value="P:proteolysis"/>
    <property type="evidence" value="ECO:0007669"/>
    <property type="project" value="UniProtKB-KW"/>
</dbReference>
<evidence type="ECO:0000256" key="6">
    <source>
        <dbReference type="ARBA" id="ARBA00022723"/>
    </source>
</evidence>
<dbReference type="OrthoDB" id="534666at2759"/>
<dbReference type="SMR" id="A0A1S3XVJ0"/>
<evidence type="ECO:0000256" key="10">
    <source>
        <dbReference type="SAM" id="Phobius"/>
    </source>
</evidence>
<comment type="cofactor">
    <cofactor evidence="1">
        <name>Zn(2+)</name>
        <dbReference type="ChEBI" id="CHEBI:29105"/>
    </cofactor>
</comment>
<keyword evidence="10" id="KW-1133">Transmembrane helix</keyword>
<dbReference type="GO" id="GO:0046872">
    <property type="term" value="F:metal ion binding"/>
    <property type="evidence" value="ECO:0007669"/>
    <property type="project" value="UniProtKB-KW"/>
</dbReference>
<evidence type="ECO:0000256" key="5">
    <source>
        <dbReference type="ARBA" id="ARBA00022670"/>
    </source>
</evidence>
<keyword evidence="7" id="KW-0378">Hydrolase</keyword>
<dbReference type="FunFam" id="1.20.1050.40:FF:000001">
    <property type="entry name" value="Thimet oligopeptidase 1"/>
    <property type="match status" value="1"/>
</dbReference>
<keyword evidence="10" id="KW-0812">Transmembrane</keyword>
<dbReference type="InterPro" id="IPR024077">
    <property type="entry name" value="Neurolysin/TOP_dom2"/>
</dbReference>
<keyword evidence="9" id="KW-0482">Metalloprotease</keyword>
<dbReference type="STRING" id="4097.A0A1S3XVJ0"/>
<comment type="subcellular location">
    <subcellularLocation>
        <location evidence="2">Cytoplasm</location>
    </subcellularLocation>
</comment>
<dbReference type="PaxDb" id="4097-A0A1S3XVJ0"/>
<dbReference type="GO" id="GO:0004222">
    <property type="term" value="F:metalloendopeptidase activity"/>
    <property type="evidence" value="ECO:0007669"/>
    <property type="project" value="InterPro"/>
</dbReference>
<reference evidence="11" key="1">
    <citation type="submission" date="2025-08" db="UniProtKB">
        <authorList>
            <consortium name="RefSeq"/>
        </authorList>
    </citation>
    <scope>IDENTIFICATION</scope>
</reference>
<proteinExistence type="inferred from homology"/>
<evidence type="ECO:0000256" key="2">
    <source>
        <dbReference type="ARBA" id="ARBA00004496"/>
    </source>
</evidence>